<dbReference type="EMBL" id="JACHJD010000009">
    <property type="protein sequence ID" value="MBB5106310.1"/>
    <property type="molecule type" value="Genomic_DNA"/>
</dbReference>
<dbReference type="EMBL" id="CP023690">
    <property type="protein sequence ID" value="QEV60197.1"/>
    <property type="molecule type" value="Genomic_DNA"/>
</dbReference>
<dbReference type="RefSeq" id="WP_150511302.1">
    <property type="nucleotide sequence ID" value="NZ_BMSQ01000011.1"/>
</dbReference>
<organism evidence="4 5">
    <name type="scientific">Streptomyces spectabilis</name>
    <dbReference type="NCBI Taxonomy" id="68270"/>
    <lineage>
        <taxon>Bacteria</taxon>
        <taxon>Bacillati</taxon>
        <taxon>Actinomycetota</taxon>
        <taxon>Actinomycetes</taxon>
        <taxon>Kitasatosporales</taxon>
        <taxon>Streptomycetaceae</taxon>
        <taxon>Streptomyces</taxon>
    </lineage>
</organism>
<evidence type="ECO:0000313" key="5">
    <source>
        <dbReference type="Proteomes" id="UP000326505"/>
    </source>
</evidence>
<dbReference type="Pfam" id="PF09490">
    <property type="entry name" value="CbtA"/>
    <property type="match status" value="1"/>
</dbReference>
<feature type="region of interest" description="Disordered" evidence="1">
    <location>
        <begin position="1"/>
        <end position="28"/>
    </location>
</feature>
<keyword evidence="2" id="KW-0812">Transmembrane</keyword>
<dbReference type="KEGG" id="sspb:CP982_16880"/>
<keyword evidence="2" id="KW-0472">Membrane</keyword>
<evidence type="ECO:0000313" key="4">
    <source>
        <dbReference type="EMBL" id="QEV60197.1"/>
    </source>
</evidence>
<name>A0A5P2X5A4_STRST</name>
<proteinExistence type="predicted"/>
<evidence type="ECO:0000313" key="6">
    <source>
        <dbReference type="Proteomes" id="UP000549009"/>
    </source>
</evidence>
<reference evidence="4 5" key="1">
    <citation type="submission" date="2017-09" db="EMBL/GenBank/DDBJ databases">
        <authorList>
            <person name="Lee N."/>
            <person name="Cho B.-K."/>
        </authorList>
    </citation>
    <scope>NUCLEOTIDE SEQUENCE [LARGE SCALE GENOMIC DNA]</scope>
    <source>
        <strain evidence="4 5">ATCC 27465</strain>
    </source>
</reference>
<dbReference type="AlphaFoldDB" id="A0A5P2X5A4"/>
<accession>A0A5P2X5A4</accession>
<dbReference type="OrthoDB" id="6851830at2"/>
<sequence length="280" mass="29036">MTASPETPPSPNSLTAPRTSTPAASPAAPSPVLALLGRGLAAGSLGGLAAGLFSLLLAEPLMDKAIRAEEARSQAHEQHDAGAAVQHHEELFSRSTQHAGLVIALVVAGLAIGVLFAVAYALVHRRDPRANPWPRALAFCAAAFCAVSLFPALRYPAMPPGVGDSGTVGDRQAMWVAAVVISVLGMFLVWQVYVRLAGRSQPVRQLAAAGTAAAVLALLWALPDNPDPTPVSPTLLWDFRMLSLASHVLMWVVFAAVFGGIGLRALRARAGTEAASTPAV</sequence>
<evidence type="ECO:0000313" key="3">
    <source>
        <dbReference type="EMBL" id="MBB5106310.1"/>
    </source>
</evidence>
<dbReference type="Proteomes" id="UP000549009">
    <property type="component" value="Unassembled WGS sequence"/>
</dbReference>
<dbReference type="InterPro" id="IPR012666">
    <property type="entry name" value="CbtA_put"/>
</dbReference>
<protein>
    <submittedName>
        <fullName evidence="3">Putative cobalt transporter CbtA</fullName>
    </submittedName>
</protein>
<feature type="transmembrane region" description="Helical" evidence="2">
    <location>
        <begin position="99"/>
        <end position="123"/>
    </location>
</feature>
<feature type="transmembrane region" description="Helical" evidence="2">
    <location>
        <begin position="242"/>
        <end position="263"/>
    </location>
</feature>
<feature type="compositionally biased region" description="Low complexity" evidence="1">
    <location>
        <begin position="13"/>
        <end position="28"/>
    </location>
</feature>
<gene>
    <name evidence="4" type="ORF">CP982_16880</name>
    <name evidence="3" type="ORF">FHS40_005414</name>
</gene>
<keyword evidence="2" id="KW-1133">Transmembrane helix</keyword>
<reference evidence="3 6" key="2">
    <citation type="submission" date="2020-08" db="EMBL/GenBank/DDBJ databases">
        <title>Genomic Encyclopedia of Type Strains, Phase III (KMG-III): the genomes of soil and plant-associated and newly described type strains.</title>
        <authorList>
            <person name="Whitman W."/>
        </authorList>
    </citation>
    <scope>NUCLEOTIDE SEQUENCE [LARGE SCALE GENOMIC DNA]</scope>
    <source>
        <strain evidence="3 6">CECT 3146</strain>
    </source>
</reference>
<evidence type="ECO:0000256" key="1">
    <source>
        <dbReference type="SAM" id="MobiDB-lite"/>
    </source>
</evidence>
<dbReference type="Proteomes" id="UP000326505">
    <property type="component" value="Chromosome"/>
</dbReference>
<feature type="transmembrane region" description="Helical" evidence="2">
    <location>
        <begin position="206"/>
        <end position="222"/>
    </location>
</feature>
<feature type="transmembrane region" description="Helical" evidence="2">
    <location>
        <begin position="135"/>
        <end position="153"/>
    </location>
</feature>
<evidence type="ECO:0000256" key="2">
    <source>
        <dbReference type="SAM" id="Phobius"/>
    </source>
</evidence>
<feature type="transmembrane region" description="Helical" evidence="2">
    <location>
        <begin position="173"/>
        <end position="194"/>
    </location>
</feature>
<feature type="compositionally biased region" description="Pro residues" evidence="1">
    <location>
        <begin position="1"/>
        <end position="11"/>
    </location>
</feature>
<keyword evidence="6" id="KW-1185">Reference proteome</keyword>